<evidence type="ECO:0000259" key="3">
    <source>
        <dbReference type="PROSITE" id="PS50206"/>
    </source>
</evidence>
<evidence type="ECO:0000256" key="2">
    <source>
        <dbReference type="ARBA" id="ARBA00022737"/>
    </source>
</evidence>
<dbReference type="Pfam" id="PF00581">
    <property type="entry name" value="Rhodanese"/>
    <property type="match status" value="2"/>
</dbReference>
<dbReference type="InterPro" id="IPR001763">
    <property type="entry name" value="Rhodanese-like_dom"/>
</dbReference>
<keyword evidence="5" id="KW-1185">Reference proteome</keyword>
<dbReference type="PANTHER" id="PTHR11364">
    <property type="entry name" value="THIOSULFATE SULFERTANSFERASE"/>
    <property type="match status" value="1"/>
</dbReference>
<organism evidence="4 5">
    <name type="scientific">Bizionia arctica</name>
    <dbReference type="NCBI Taxonomy" id="1495645"/>
    <lineage>
        <taxon>Bacteria</taxon>
        <taxon>Pseudomonadati</taxon>
        <taxon>Bacteroidota</taxon>
        <taxon>Flavobacteriia</taxon>
        <taxon>Flavobacteriales</taxon>
        <taxon>Flavobacteriaceae</taxon>
        <taxon>Bizionia</taxon>
    </lineage>
</organism>
<name>A0A917LNR1_9FLAO</name>
<dbReference type="FunFam" id="3.40.250.10:FF:000001">
    <property type="entry name" value="Sulfurtransferase"/>
    <property type="match status" value="1"/>
</dbReference>
<sequence length="278" mass="31157">MINELKLPTPIVSVGWLHDHLNHPNLVVLNATIPKVTENRSNTKESQIPSTRFFDLKNKFSDVSAPFPTTFPSVTQFEKEVQTLGINKNSVLVVYDDKGIFSSPRVWWLFKAFGFNNVAVLDGGFPAWKHAGFRTEEKQVFNGDNGDFQAKLQPKYMKFFEDVKKESIDRKHLIIDARSENRFNSLEVEPREGLRSGTIPNSVNLPFENLLDNQGLLKPISEIKRMFQPLAETNQAITFSCGSGITACVLALGAELAGYNNLSVYDGSWTEWGSLTAG</sequence>
<evidence type="ECO:0000313" key="5">
    <source>
        <dbReference type="Proteomes" id="UP000625976"/>
    </source>
</evidence>
<dbReference type="EMBL" id="BMFQ01000002">
    <property type="protein sequence ID" value="GGG46261.1"/>
    <property type="molecule type" value="Genomic_DNA"/>
</dbReference>
<dbReference type="SMART" id="SM00450">
    <property type="entry name" value="RHOD"/>
    <property type="match status" value="2"/>
</dbReference>
<evidence type="ECO:0000313" key="4">
    <source>
        <dbReference type="EMBL" id="GGG46261.1"/>
    </source>
</evidence>
<feature type="domain" description="Rhodanese" evidence="3">
    <location>
        <begin position="168"/>
        <end position="277"/>
    </location>
</feature>
<comment type="caution">
    <text evidence="4">The sequence shown here is derived from an EMBL/GenBank/DDBJ whole genome shotgun (WGS) entry which is preliminary data.</text>
</comment>
<dbReference type="InterPro" id="IPR045078">
    <property type="entry name" value="TST/MPST-like"/>
</dbReference>
<dbReference type="Gene3D" id="3.40.250.10">
    <property type="entry name" value="Rhodanese-like domain"/>
    <property type="match status" value="2"/>
</dbReference>
<keyword evidence="1" id="KW-0808">Transferase</keyword>
<dbReference type="PROSITE" id="PS50206">
    <property type="entry name" value="RHODANESE_3"/>
    <property type="match status" value="2"/>
</dbReference>
<feature type="domain" description="Rhodanese" evidence="3">
    <location>
        <begin position="44"/>
        <end position="137"/>
    </location>
</feature>
<dbReference type="SUPFAM" id="SSF52821">
    <property type="entry name" value="Rhodanese/Cell cycle control phosphatase"/>
    <property type="match status" value="2"/>
</dbReference>
<dbReference type="RefSeq" id="WP_188463872.1">
    <property type="nucleotide sequence ID" value="NZ_BMFQ01000002.1"/>
</dbReference>
<keyword evidence="2" id="KW-0677">Repeat</keyword>
<evidence type="ECO:0000256" key="1">
    <source>
        <dbReference type="ARBA" id="ARBA00022679"/>
    </source>
</evidence>
<proteinExistence type="predicted"/>
<dbReference type="Proteomes" id="UP000625976">
    <property type="component" value="Unassembled WGS sequence"/>
</dbReference>
<reference evidence="4" key="1">
    <citation type="journal article" date="2014" name="Int. J. Syst. Evol. Microbiol.">
        <title>Complete genome sequence of Corynebacterium casei LMG S-19264T (=DSM 44701T), isolated from a smear-ripened cheese.</title>
        <authorList>
            <consortium name="US DOE Joint Genome Institute (JGI-PGF)"/>
            <person name="Walter F."/>
            <person name="Albersmeier A."/>
            <person name="Kalinowski J."/>
            <person name="Ruckert C."/>
        </authorList>
    </citation>
    <scope>NUCLEOTIDE SEQUENCE</scope>
    <source>
        <strain evidence="4">CGMCC 1.12751</strain>
    </source>
</reference>
<dbReference type="CDD" id="cd01449">
    <property type="entry name" value="TST_Repeat_2"/>
    <property type="match status" value="1"/>
</dbReference>
<dbReference type="InterPro" id="IPR036873">
    <property type="entry name" value="Rhodanese-like_dom_sf"/>
</dbReference>
<dbReference type="GO" id="GO:0004792">
    <property type="term" value="F:thiosulfate-cyanide sulfurtransferase activity"/>
    <property type="evidence" value="ECO:0007669"/>
    <property type="project" value="TreeGrafter"/>
</dbReference>
<protein>
    <submittedName>
        <fullName evidence="4">Sulfurtransferase</fullName>
    </submittedName>
</protein>
<dbReference type="AlphaFoldDB" id="A0A917LNR1"/>
<dbReference type="CDD" id="cd01448">
    <property type="entry name" value="TST_Repeat_1"/>
    <property type="match status" value="1"/>
</dbReference>
<gene>
    <name evidence="4" type="ORF">GCM10010976_17260</name>
</gene>
<accession>A0A917LNR1</accession>
<reference evidence="4" key="2">
    <citation type="submission" date="2020-09" db="EMBL/GenBank/DDBJ databases">
        <authorList>
            <person name="Sun Q."/>
            <person name="Zhou Y."/>
        </authorList>
    </citation>
    <scope>NUCLEOTIDE SEQUENCE</scope>
    <source>
        <strain evidence="4">CGMCC 1.12751</strain>
    </source>
</reference>
<dbReference type="PANTHER" id="PTHR11364:SF27">
    <property type="entry name" value="SULFURTRANSFERASE"/>
    <property type="match status" value="1"/>
</dbReference>